<protein>
    <submittedName>
        <fullName evidence="1">Uncharacterized protein</fullName>
    </submittedName>
</protein>
<evidence type="ECO:0000313" key="1">
    <source>
        <dbReference type="EMBL" id="SUZ94429.1"/>
    </source>
</evidence>
<gene>
    <name evidence="1" type="ORF">METZ01_LOCUS47283</name>
</gene>
<dbReference type="AlphaFoldDB" id="A0A381RTL7"/>
<proteinExistence type="predicted"/>
<organism evidence="1">
    <name type="scientific">marine metagenome</name>
    <dbReference type="NCBI Taxonomy" id="408172"/>
    <lineage>
        <taxon>unclassified sequences</taxon>
        <taxon>metagenomes</taxon>
        <taxon>ecological metagenomes</taxon>
    </lineage>
</organism>
<reference evidence="1" key="1">
    <citation type="submission" date="2018-05" db="EMBL/GenBank/DDBJ databases">
        <authorList>
            <person name="Lanie J.A."/>
            <person name="Ng W.-L."/>
            <person name="Kazmierczak K.M."/>
            <person name="Andrzejewski T.M."/>
            <person name="Davidsen T.M."/>
            <person name="Wayne K.J."/>
            <person name="Tettelin H."/>
            <person name="Glass J.I."/>
            <person name="Rusch D."/>
            <person name="Podicherti R."/>
            <person name="Tsui H.-C.T."/>
            <person name="Winkler M.E."/>
        </authorList>
    </citation>
    <scope>NUCLEOTIDE SEQUENCE</scope>
</reference>
<dbReference type="EMBL" id="UINC01002234">
    <property type="protein sequence ID" value="SUZ94429.1"/>
    <property type="molecule type" value="Genomic_DNA"/>
</dbReference>
<sequence length="22" mass="2352">MAAEHFDGEVLLPADLDRVPVG</sequence>
<name>A0A381RTL7_9ZZZZ</name>
<accession>A0A381RTL7</accession>